<reference evidence="1 2" key="1">
    <citation type="submission" date="2020-10" db="EMBL/GenBank/DDBJ databases">
        <title>Complete genome sequence of a novel Pseudomonas fluorescens strain isolated from the flower of kumarahou (Pomaderris kumeraho).</title>
        <authorList>
            <person name="Summers M.C."/>
            <person name="Nowak V."/>
            <person name="Fairhurst M.J."/>
            <person name="Owen J.G."/>
            <person name="Gerth M.L."/>
            <person name="Patrick W.M."/>
        </authorList>
    </citation>
    <scope>NUCLEOTIDE SEQUENCE [LARGE SCALE GENOMIC DNA]</scope>
    <source>
        <strain evidence="1 2">KF1</strain>
    </source>
</reference>
<evidence type="ECO:0000313" key="1">
    <source>
        <dbReference type="EMBL" id="QOU05659.1"/>
    </source>
</evidence>
<dbReference type="EMBL" id="CP063233">
    <property type="protein sequence ID" value="QOU05659.1"/>
    <property type="molecule type" value="Genomic_DNA"/>
</dbReference>
<proteinExistence type="predicted"/>
<gene>
    <name evidence="1" type="ORF">IM720_02705</name>
</gene>
<protein>
    <submittedName>
        <fullName evidence="1">Uncharacterized protein</fullName>
    </submittedName>
</protein>
<sequence>MFVIVSHPFADFREFLDGDTRRVTSPSLPLGVPGKDFLRSSGILTSRKSGGVIEWPGEEVFIDATSALVLPDAIGKKQLGTAENQFNIKHVVRRLHSDGNTTRFDIGFKLAKVDSSSKRKQIDLLSVVNEILSLDIGVRCTKTALLNRSLVSAGKLLAKHFLISTTKHSHPKIDCPLWWLSSGQPTAIIEYESADGKIITDAGKKLKNVTRHESGIAHSWLNVKGLRCGVWFVEKSTSDCDSTRRLRIHLLRLHAEVESLRLVLSKVSSDDWSHSKKNKYAQDRLQLYLNKTLGDLQKKSRYGHVQSPILEIARQAHDNVLEGYATSLLHMRRQVLSKVDNYLSTELSDAKIVNHYHGGVMNTSIQLGNVSVGGDFNLAIAESITDSFNRVKKSQTDVTLKAKLEELTQVIAELSNKLSPPLAERVSQDLSSLVTEAISPTPRKEWYEVSAQGILDATKSVAELAAPVASAISAVLALIG</sequence>
<organism evidence="1 2">
    <name type="scientific">Pseudomonas fluorescens</name>
    <dbReference type="NCBI Taxonomy" id="294"/>
    <lineage>
        <taxon>Bacteria</taxon>
        <taxon>Pseudomonadati</taxon>
        <taxon>Pseudomonadota</taxon>
        <taxon>Gammaproteobacteria</taxon>
        <taxon>Pseudomonadales</taxon>
        <taxon>Pseudomonadaceae</taxon>
        <taxon>Pseudomonas</taxon>
    </lineage>
</organism>
<dbReference type="AlphaFoldDB" id="A0A7M2J923"/>
<dbReference type="RefSeq" id="WP_193690077.1">
    <property type="nucleotide sequence ID" value="NZ_CP063233.1"/>
</dbReference>
<accession>A0A7M2J923</accession>
<name>A0A7M2J923_PSEFL</name>
<evidence type="ECO:0000313" key="2">
    <source>
        <dbReference type="Proteomes" id="UP000593833"/>
    </source>
</evidence>
<dbReference type="Proteomes" id="UP000593833">
    <property type="component" value="Chromosome"/>
</dbReference>